<accession>A0ACC1QDV9</accession>
<proteinExistence type="predicted"/>
<dbReference type="EMBL" id="JANSHE010000018">
    <property type="protein sequence ID" value="KAJ3019166.1"/>
    <property type="molecule type" value="Genomic_DNA"/>
</dbReference>
<keyword evidence="2" id="KW-1185">Reference proteome</keyword>
<comment type="caution">
    <text evidence="1">The sequence shown here is derived from an EMBL/GenBank/DDBJ whole genome shotgun (WGS) entry which is preliminary data.</text>
</comment>
<protein>
    <submittedName>
        <fullName evidence="1">Uncharacterized protein</fullName>
    </submittedName>
</protein>
<evidence type="ECO:0000313" key="2">
    <source>
        <dbReference type="Proteomes" id="UP001144978"/>
    </source>
</evidence>
<sequence length="200" mass="22425">MRKLLLAISEVHHRLGGEADLSGTMVYTHPNTKSGIMVWGCIAYGKKGPLVHLDLPRLKGKAPKDCKRGGLDAEGYVTQVLKGPLLQFYKDCEKERDGAPAHNSKLAGEARTRFGIKRLAHPARSPDLNPIECIWFTLKCKVQHTPGAYKSISALWEATRQAWEELTDKNIRRVTSKMGHVPEAVIEKKGYVTEKTEYIY</sequence>
<dbReference type="Proteomes" id="UP001144978">
    <property type="component" value="Unassembled WGS sequence"/>
</dbReference>
<reference evidence="1" key="1">
    <citation type="submission" date="2022-08" db="EMBL/GenBank/DDBJ databases">
        <title>Genome Sequence of Pycnoporus sanguineus.</title>
        <authorList>
            <person name="Buettner E."/>
        </authorList>
    </citation>
    <scope>NUCLEOTIDE SEQUENCE</scope>
    <source>
        <strain evidence="1">CG-C14</strain>
    </source>
</reference>
<organism evidence="1 2">
    <name type="scientific">Trametes sanguinea</name>
    <dbReference type="NCBI Taxonomy" id="158606"/>
    <lineage>
        <taxon>Eukaryota</taxon>
        <taxon>Fungi</taxon>
        <taxon>Dikarya</taxon>
        <taxon>Basidiomycota</taxon>
        <taxon>Agaricomycotina</taxon>
        <taxon>Agaricomycetes</taxon>
        <taxon>Polyporales</taxon>
        <taxon>Polyporaceae</taxon>
        <taxon>Trametes</taxon>
    </lineage>
</organism>
<evidence type="ECO:0000313" key="1">
    <source>
        <dbReference type="EMBL" id="KAJ3019166.1"/>
    </source>
</evidence>
<gene>
    <name evidence="1" type="ORF">NUW54_g156</name>
</gene>
<name>A0ACC1QDV9_9APHY</name>